<keyword evidence="2" id="KW-1185">Reference proteome</keyword>
<dbReference type="Proteomes" id="UP000239494">
    <property type="component" value="Unassembled WGS sequence"/>
</dbReference>
<evidence type="ECO:0000313" key="1">
    <source>
        <dbReference type="EMBL" id="PRY40538.1"/>
    </source>
</evidence>
<proteinExistence type="predicted"/>
<evidence type="ECO:0000313" key="2">
    <source>
        <dbReference type="Proteomes" id="UP000239494"/>
    </source>
</evidence>
<dbReference type="InterPro" id="IPR012337">
    <property type="entry name" value="RNaseH-like_sf"/>
</dbReference>
<dbReference type="RefSeq" id="WP_245886779.1">
    <property type="nucleotide sequence ID" value="NZ_PVTF01000006.1"/>
</dbReference>
<gene>
    <name evidence="1" type="ORF">CLV43_106275</name>
</gene>
<protein>
    <recommendedName>
        <fullName evidence="3">Integrase-like protein</fullName>
    </recommendedName>
</protein>
<dbReference type="AlphaFoldDB" id="A0A2T0T4D2"/>
<sequence>MRFLIRDRDGKFPTLFDAVLADAGIQIVLSGVRIPRMNAIMERWIRSYRHELLDRTLIWNR</sequence>
<evidence type="ECO:0008006" key="3">
    <source>
        <dbReference type="Google" id="ProtNLM"/>
    </source>
</evidence>
<dbReference type="SUPFAM" id="SSF53098">
    <property type="entry name" value="Ribonuclease H-like"/>
    <property type="match status" value="1"/>
</dbReference>
<comment type="caution">
    <text evidence="1">The sequence shown here is derived from an EMBL/GenBank/DDBJ whole genome shotgun (WGS) entry which is preliminary data.</text>
</comment>
<organism evidence="1 2">
    <name type="scientific">Umezawaea tangerina</name>
    <dbReference type="NCBI Taxonomy" id="84725"/>
    <lineage>
        <taxon>Bacteria</taxon>
        <taxon>Bacillati</taxon>
        <taxon>Actinomycetota</taxon>
        <taxon>Actinomycetes</taxon>
        <taxon>Pseudonocardiales</taxon>
        <taxon>Pseudonocardiaceae</taxon>
        <taxon>Umezawaea</taxon>
    </lineage>
</organism>
<name>A0A2T0T4D2_9PSEU</name>
<accession>A0A2T0T4D2</accession>
<reference evidence="1 2" key="1">
    <citation type="submission" date="2018-03" db="EMBL/GenBank/DDBJ databases">
        <title>Genomic Encyclopedia of Archaeal and Bacterial Type Strains, Phase II (KMG-II): from individual species to whole genera.</title>
        <authorList>
            <person name="Goeker M."/>
        </authorList>
    </citation>
    <scope>NUCLEOTIDE SEQUENCE [LARGE SCALE GENOMIC DNA]</scope>
    <source>
        <strain evidence="1 2">DSM 44720</strain>
    </source>
</reference>
<dbReference type="EMBL" id="PVTF01000006">
    <property type="protein sequence ID" value="PRY40538.1"/>
    <property type="molecule type" value="Genomic_DNA"/>
</dbReference>